<evidence type="ECO:0000313" key="2">
    <source>
        <dbReference type="EMBL" id="SEG95120.1"/>
    </source>
</evidence>
<dbReference type="EMBL" id="FNVU01000032">
    <property type="protein sequence ID" value="SEG95120.1"/>
    <property type="molecule type" value="Genomic_DNA"/>
</dbReference>
<dbReference type="AlphaFoldDB" id="A0A1H6EBG0"/>
<proteinExistence type="predicted"/>
<accession>A0A1H6EBG0</accession>
<feature type="compositionally biased region" description="Gly residues" evidence="1">
    <location>
        <begin position="1"/>
        <end position="10"/>
    </location>
</feature>
<reference evidence="2 3" key="1">
    <citation type="submission" date="2016-10" db="EMBL/GenBank/DDBJ databases">
        <authorList>
            <person name="de Groot N.N."/>
        </authorList>
    </citation>
    <scope>NUCLEOTIDE SEQUENCE [LARGE SCALE GENOMIC DNA]</scope>
    <source>
        <strain evidence="2 3">CGMCC 4.2023</strain>
    </source>
</reference>
<evidence type="ECO:0008006" key="4">
    <source>
        <dbReference type="Google" id="ProtNLM"/>
    </source>
</evidence>
<sequence length="182" mass="19946">MRGEGAGAAGQGSDPGPEARPRSGSGRRPSRSRPRVRTLPGQRLVNLLARGLLRTPLLSRLVGARLVVLHVVGRVSGRRYAVPVAYVTRGGELLIGTSSRWGRNLRTGEQIVIRLRGRRRRADVRTGTGEAEVVAAYAEMARANRAFARFNGIRVGEDGEPDREDLRAVWRDGARVLRLTPR</sequence>
<organism evidence="2 3">
    <name type="scientific">Actinacidiphila yanglinensis</name>
    <dbReference type="NCBI Taxonomy" id="310779"/>
    <lineage>
        <taxon>Bacteria</taxon>
        <taxon>Bacillati</taxon>
        <taxon>Actinomycetota</taxon>
        <taxon>Actinomycetes</taxon>
        <taxon>Kitasatosporales</taxon>
        <taxon>Streptomycetaceae</taxon>
        <taxon>Actinacidiphila</taxon>
    </lineage>
</organism>
<gene>
    <name evidence="2" type="ORF">SAMN05216223_13222</name>
</gene>
<protein>
    <recommendedName>
        <fullName evidence="4">Deazaflavin-dependent oxidoreductase, nitroreductase family</fullName>
    </recommendedName>
</protein>
<dbReference type="InterPro" id="IPR012349">
    <property type="entry name" value="Split_barrel_FMN-bd"/>
</dbReference>
<evidence type="ECO:0000313" key="3">
    <source>
        <dbReference type="Proteomes" id="UP000236754"/>
    </source>
</evidence>
<evidence type="ECO:0000256" key="1">
    <source>
        <dbReference type="SAM" id="MobiDB-lite"/>
    </source>
</evidence>
<dbReference type="OrthoDB" id="3292498at2"/>
<name>A0A1H6EBG0_9ACTN</name>
<keyword evidence="3" id="KW-1185">Reference proteome</keyword>
<dbReference type="Proteomes" id="UP000236754">
    <property type="component" value="Unassembled WGS sequence"/>
</dbReference>
<feature type="region of interest" description="Disordered" evidence="1">
    <location>
        <begin position="1"/>
        <end position="38"/>
    </location>
</feature>
<dbReference type="Gene3D" id="2.30.110.10">
    <property type="entry name" value="Electron Transport, Fmn-binding Protein, Chain A"/>
    <property type="match status" value="1"/>
</dbReference>